<dbReference type="SMR" id="A0A0M5J5K7"/>
<accession>A0A0M5J5K7</accession>
<gene>
    <name evidence="9" type="ORF">Dbus_chr3Lg422</name>
</gene>
<dbReference type="AlphaFoldDB" id="A0A0M5J5K7"/>
<dbReference type="EMBL" id="CP012525">
    <property type="protein sequence ID" value="ALC43256.1"/>
    <property type="molecule type" value="Genomic_DNA"/>
</dbReference>
<evidence type="ECO:0000256" key="6">
    <source>
        <dbReference type="ARBA" id="ARBA00023157"/>
    </source>
</evidence>
<keyword evidence="2" id="KW-0964">Secreted</keyword>
<keyword evidence="7" id="KW-0732">Signal</keyword>
<reference evidence="9 10" key="1">
    <citation type="submission" date="2015-08" db="EMBL/GenBank/DDBJ databases">
        <title>Ancestral chromatin configuration constrains chromatin evolution on differentiating sex chromosomes in Drosophila.</title>
        <authorList>
            <person name="Zhou Q."/>
            <person name="Bachtrog D."/>
        </authorList>
    </citation>
    <scope>NUCLEOTIDE SEQUENCE [LARGE SCALE GENOMIC DNA]</scope>
    <source>
        <tissue evidence="9">Whole larvae</tissue>
    </source>
</reference>
<evidence type="ECO:0000256" key="5">
    <source>
        <dbReference type="ARBA" id="ARBA00022900"/>
    </source>
</evidence>
<keyword evidence="4" id="KW-0646">Protease inhibitor</keyword>
<dbReference type="InterPro" id="IPR020901">
    <property type="entry name" value="Prtase_inh_Kunz-CS"/>
</dbReference>
<dbReference type="CDD" id="cd00109">
    <property type="entry name" value="Kunitz-type"/>
    <property type="match status" value="1"/>
</dbReference>
<dbReference type="InterPro" id="IPR050098">
    <property type="entry name" value="TFPI/VKTCI-like"/>
</dbReference>
<proteinExistence type="predicted"/>
<evidence type="ECO:0000256" key="7">
    <source>
        <dbReference type="SAM" id="SignalP"/>
    </source>
</evidence>
<feature type="domain" description="BPTI/Kunitz inhibitor" evidence="8">
    <location>
        <begin position="34"/>
        <end position="91"/>
    </location>
</feature>
<keyword evidence="3" id="KW-0800">Toxin</keyword>
<dbReference type="InterPro" id="IPR036880">
    <property type="entry name" value="Kunitz_BPTI_sf"/>
</dbReference>
<dbReference type="PANTHER" id="PTHR10083:SF217">
    <property type="entry name" value="BOOPHILIN-H2"/>
    <property type="match status" value="1"/>
</dbReference>
<dbReference type="InterPro" id="IPR002223">
    <property type="entry name" value="Kunitz_BPTI"/>
</dbReference>
<evidence type="ECO:0000256" key="2">
    <source>
        <dbReference type="ARBA" id="ARBA00022525"/>
    </source>
</evidence>
<dbReference type="PROSITE" id="PS50279">
    <property type="entry name" value="BPTI_KUNITZ_2"/>
    <property type="match status" value="1"/>
</dbReference>
<evidence type="ECO:0000256" key="1">
    <source>
        <dbReference type="ARBA" id="ARBA00004613"/>
    </source>
</evidence>
<organism evidence="9 10">
    <name type="scientific">Drosophila busckii</name>
    <name type="common">Fruit fly</name>
    <dbReference type="NCBI Taxonomy" id="30019"/>
    <lineage>
        <taxon>Eukaryota</taxon>
        <taxon>Metazoa</taxon>
        <taxon>Ecdysozoa</taxon>
        <taxon>Arthropoda</taxon>
        <taxon>Hexapoda</taxon>
        <taxon>Insecta</taxon>
        <taxon>Pterygota</taxon>
        <taxon>Neoptera</taxon>
        <taxon>Endopterygota</taxon>
        <taxon>Diptera</taxon>
        <taxon>Brachycera</taxon>
        <taxon>Muscomorpha</taxon>
        <taxon>Ephydroidea</taxon>
        <taxon>Drosophilidae</taxon>
        <taxon>Drosophila</taxon>
    </lineage>
</organism>
<sequence length="97" mass="11301">MKLVLILACLVLYVAVIEAQEERCRGEFRHPRSCTSALNRGHNRFPRCRGNANPRMWYYNSRTRTCVRFSYLGCGGNGNRYCSLRECNARCPIRRPN</sequence>
<name>A0A0M5J5K7_DROBS</name>
<dbReference type="Pfam" id="PF00014">
    <property type="entry name" value="Kunitz_BPTI"/>
    <property type="match status" value="1"/>
</dbReference>
<dbReference type="PANTHER" id="PTHR10083">
    <property type="entry name" value="KUNITZ-TYPE PROTEASE INHIBITOR-RELATED"/>
    <property type="match status" value="1"/>
</dbReference>
<dbReference type="OMA" id="MKFLLIM"/>
<keyword evidence="10" id="KW-1185">Reference proteome</keyword>
<keyword evidence="5" id="KW-0722">Serine protease inhibitor</keyword>
<dbReference type="PROSITE" id="PS00280">
    <property type="entry name" value="BPTI_KUNITZ_1"/>
    <property type="match status" value="1"/>
</dbReference>
<evidence type="ECO:0000313" key="9">
    <source>
        <dbReference type="EMBL" id="ALC43256.1"/>
    </source>
</evidence>
<protein>
    <submittedName>
        <fullName evidence="9">Maker655</fullName>
    </submittedName>
</protein>
<evidence type="ECO:0000259" key="8">
    <source>
        <dbReference type="PROSITE" id="PS50279"/>
    </source>
</evidence>
<evidence type="ECO:0000256" key="4">
    <source>
        <dbReference type="ARBA" id="ARBA00022690"/>
    </source>
</evidence>
<feature type="chain" id="PRO_5005803560" evidence="7">
    <location>
        <begin position="20"/>
        <end position="97"/>
    </location>
</feature>
<evidence type="ECO:0000313" key="10">
    <source>
        <dbReference type="Proteomes" id="UP000494163"/>
    </source>
</evidence>
<dbReference type="GO" id="GO:0004867">
    <property type="term" value="F:serine-type endopeptidase inhibitor activity"/>
    <property type="evidence" value="ECO:0007669"/>
    <property type="project" value="UniProtKB-KW"/>
</dbReference>
<comment type="subcellular location">
    <subcellularLocation>
        <location evidence="1">Secreted</location>
    </subcellularLocation>
</comment>
<dbReference type="OrthoDB" id="4473401at2759"/>
<evidence type="ECO:0000256" key="3">
    <source>
        <dbReference type="ARBA" id="ARBA00022656"/>
    </source>
</evidence>
<dbReference type="SMART" id="SM00131">
    <property type="entry name" value="KU"/>
    <property type="match status" value="1"/>
</dbReference>
<dbReference type="Proteomes" id="UP000494163">
    <property type="component" value="Chromosome 3L"/>
</dbReference>
<dbReference type="SUPFAM" id="SSF57362">
    <property type="entry name" value="BPTI-like"/>
    <property type="match status" value="1"/>
</dbReference>
<dbReference type="Gene3D" id="4.10.410.10">
    <property type="entry name" value="Pancreatic trypsin inhibitor Kunitz domain"/>
    <property type="match status" value="1"/>
</dbReference>
<feature type="signal peptide" evidence="7">
    <location>
        <begin position="1"/>
        <end position="19"/>
    </location>
</feature>
<dbReference type="GO" id="GO:0005615">
    <property type="term" value="C:extracellular space"/>
    <property type="evidence" value="ECO:0007669"/>
    <property type="project" value="TreeGrafter"/>
</dbReference>
<keyword evidence="6" id="KW-1015">Disulfide bond</keyword>